<gene>
    <name evidence="3" type="ORF">HN018_04955</name>
</gene>
<feature type="chain" id="PRO_5026993387" evidence="2">
    <location>
        <begin position="30"/>
        <end position="122"/>
    </location>
</feature>
<proteinExistence type="predicted"/>
<sequence length="122" mass="12460">MRISRMSRALLGSASLVACIGLVSTLAVAQPRQPASTSSAAASQQSNGVVLDQQGPGIPPADAQQTPRNTNHRELFRVLGLSAQVSAPVTPAYNGDATYTTFAGQPGNGQNAILAQSMNGSP</sequence>
<dbReference type="KEGG" id="lck:HN018_04955"/>
<dbReference type="EMBL" id="CP053708">
    <property type="protein sequence ID" value="QKE89475.1"/>
    <property type="molecule type" value="Genomic_DNA"/>
</dbReference>
<reference evidence="3 4" key="1">
    <citation type="journal article" date="2014" name="World J. Microbiol. Biotechnol.">
        <title>Biodiversity and physiological characteristics of Antarctic and Arctic lichens-associated bacteria.</title>
        <authorList>
            <person name="Lee Y.M."/>
            <person name="Kim E.H."/>
            <person name="Lee H.K."/>
            <person name="Hong S.G."/>
        </authorList>
    </citation>
    <scope>NUCLEOTIDE SEQUENCE [LARGE SCALE GENOMIC DNA]</scope>
    <source>
        <strain evidence="3 4">PAMC 26569</strain>
    </source>
</reference>
<dbReference type="PROSITE" id="PS51257">
    <property type="entry name" value="PROKAR_LIPOPROTEIN"/>
    <property type="match status" value="1"/>
</dbReference>
<name>A0A6M8HM88_9PROT</name>
<feature type="compositionally biased region" description="Low complexity" evidence="1">
    <location>
        <begin position="31"/>
        <end position="46"/>
    </location>
</feature>
<organism evidence="3 4">
    <name type="scientific">Lichenicola cladoniae</name>
    <dbReference type="NCBI Taxonomy" id="1484109"/>
    <lineage>
        <taxon>Bacteria</taxon>
        <taxon>Pseudomonadati</taxon>
        <taxon>Pseudomonadota</taxon>
        <taxon>Alphaproteobacteria</taxon>
        <taxon>Acetobacterales</taxon>
        <taxon>Acetobacteraceae</taxon>
        <taxon>Lichenicola</taxon>
    </lineage>
</organism>
<protein>
    <submittedName>
        <fullName evidence="3">Uncharacterized protein</fullName>
    </submittedName>
</protein>
<feature type="signal peptide" evidence="2">
    <location>
        <begin position="1"/>
        <end position="29"/>
    </location>
</feature>
<evidence type="ECO:0000313" key="4">
    <source>
        <dbReference type="Proteomes" id="UP000500767"/>
    </source>
</evidence>
<evidence type="ECO:0000256" key="2">
    <source>
        <dbReference type="SAM" id="SignalP"/>
    </source>
</evidence>
<feature type="region of interest" description="Disordered" evidence="1">
    <location>
        <begin position="31"/>
        <end position="71"/>
    </location>
</feature>
<dbReference type="Proteomes" id="UP000500767">
    <property type="component" value="Chromosome"/>
</dbReference>
<dbReference type="AlphaFoldDB" id="A0A6M8HM88"/>
<keyword evidence="4" id="KW-1185">Reference proteome</keyword>
<dbReference type="RefSeq" id="WP_171834469.1">
    <property type="nucleotide sequence ID" value="NZ_CP053708.1"/>
</dbReference>
<keyword evidence="2" id="KW-0732">Signal</keyword>
<evidence type="ECO:0000313" key="3">
    <source>
        <dbReference type="EMBL" id="QKE89475.1"/>
    </source>
</evidence>
<accession>A0A6M8HM88</accession>
<evidence type="ECO:0000256" key="1">
    <source>
        <dbReference type="SAM" id="MobiDB-lite"/>
    </source>
</evidence>